<keyword evidence="8" id="KW-1185">Reference proteome</keyword>
<organism evidence="7 8">
    <name type="scientific">Siccirubricoccus soli</name>
    <dbReference type="NCBI Taxonomy" id="2899147"/>
    <lineage>
        <taxon>Bacteria</taxon>
        <taxon>Pseudomonadati</taxon>
        <taxon>Pseudomonadota</taxon>
        <taxon>Alphaproteobacteria</taxon>
        <taxon>Acetobacterales</taxon>
        <taxon>Roseomonadaceae</taxon>
        <taxon>Siccirubricoccus</taxon>
    </lineage>
</organism>
<comment type="similarity">
    <text evidence="2">Belongs to the TerC family.</text>
</comment>
<proteinExistence type="inferred from homology"/>
<name>A0ABT1D230_9PROT</name>
<evidence type="ECO:0000313" key="8">
    <source>
        <dbReference type="Proteomes" id="UP001523392"/>
    </source>
</evidence>
<evidence type="ECO:0000256" key="6">
    <source>
        <dbReference type="SAM" id="Phobius"/>
    </source>
</evidence>
<evidence type="ECO:0000256" key="2">
    <source>
        <dbReference type="ARBA" id="ARBA00007511"/>
    </source>
</evidence>
<dbReference type="PANTHER" id="PTHR30238:SF4">
    <property type="entry name" value="SLL1022 PROTEIN"/>
    <property type="match status" value="1"/>
</dbReference>
<evidence type="ECO:0000256" key="1">
    <source>
        <dbReference type="ARBA" id="ARBA00004141"/>
    </source>
</evidence>
<gene>
    <name evidence="7" type="ORF">JYK14_07265</name>
</gene>
<dbReference type="Pfam" id="PF03741">
    <property type="entry name" value="TerC"/>
    <property type="match status" value="1"/>
</dbReference>
<comment type="subcellular location">
    <subcellularLocation>
        <location evidence="1">Membrane</location>
        <topology evidence="1">Multi-pass membrane protein</topology>
    </subcellularLocation>
</comment>
<evidence type="ECO:0000256" key="5">
    <source>
        <dbReference type="ARBA" id="ARBA00023136"/>
    </source>
</evidence>
<accession>A0ABT1D230</accession>
<dbReference type="EMBL" id="JAFIRR010000043">
    <property type="protein sequence ID" value="MCO6415974.1"/>
    <property type="molecule type" value="Genomic_DNA"/>
</dbReference>
<keyword evidence="3 6" id="KW-0812">Transmembrane</keyword>
<dbReference type="InterPro" id="IPR022301">
    <property type="entry name" value="Integral_membrane_YjbE"/>
</dbReference>
<dbReference type="RefSeq" id="WP_252952585.1">
    <property type="nucleotide sequence ID" value="NZ_JAFIRR010000043.1"/>
</dbReference>
<feature type="transmembrane region" description="Helical" evidence="6">
    <location>
        <begin position="12"/>
        <end position="36"/>
    </location>
</feature>
<keyword evidence="5 6" id="KW-0472">Membrane</keyword>
<feature type="transmembrane region" description="Helical" evidence="6">
    <location>
        <begin position="174"/>
        <end position="192"/>
    </location>
</feature>
<feature type="transmembrane region" description="Helical" evidence="6">
    <location>
        <begin position="147"/>
        <end position="168"/>
    </location>
</feature>
<dbReference type="InterPro" id="IPR005496">
    <property type="entry name" value="Integral_membrane_TerC"/>
</dbReference>
<dbReference type="Proteomes" id="UP001523392">
    <property type="component" value="Unassembled WGS sequence"/>
</dbReference>
<evidence type="ECO:0000313" key="7">
    <source>
        <dbReference type="EMBL" id="MCO6415974.1"/>
    </source>
</evidence>
<reference evidence="7 8" key="1">
    <citation type="submission" date="2021-12" db="EMBL/GenBank/DDBJ databases">
        <title>Siccirubricoccus leaddurans sp. nov., a high concentration Zn2+ tolerance bacterium.</title>
        <authorList>
            <person name="Cao Y."/>
        </authorList>
    </citation>
    <scope>NUCLEOTIDE SEQUENCE [LARGE SCALE GENOMIC DNA]</scope>
    <source>
        <strain evidence="7 8">KC 17139</strain>
    </source>
</reference>
<sequence>MDLAAIAGNWDWLILSQILGVNIVLSGDNAVLIALAAAGLPAEKRAKAIMFGMVLAVILRVVLSIAAVQLLAIPGLLLLGGALLLWIAWGFFQELRSEDKDDESANTVHEEKTLGTALRQIVIADVSMSLDNVLAVAGAAGGNMPMLILGLLISILLMGVAATLISKLLERYRWIAYVGVALIVYIGVKMIYEDVHRLWERFGPGHAMLHDAGPMLAKAATLPLLGG</sequence>
<feature type="transmembrane region" description="Helical" evidence="6">
    <location>
        <begin position="73"/>
        <end position="92"/>
    </location>
</feature>
<dbReference type="NCBIfam" id="TIGR03717">
    <property type="entry name" value="R_switched_YjbE"/>
    <property type="match status" value="1"/>
</dbReference>
<protein>
    <submittedName>
        <fullName evidence="7">YjbE family putative metal transport protein</fullName>
    </submittedName>
</protein>
<evidence type="ECO:0000256" key="3">
    <source>
        <dbReference type="ARBA" id="ARBA00022692"/>
    </source>
</evidence>
<comment type="caution">
    <text evidence="7">The sequence shown here is derived from an EMBL/GenBank/DDBJ whole genome shotgun (WGS) entry which is preliminary data.</text>
</comment>
<dbReference type="PANTHER" id="PTHR30238">
    <property type="entry name" value="MEMBRANE BOUND PREDICTED REDOX MODULATOR"/>
    <property type="match status" value="1"/>
</dbReference>
<feature type="transmembrane region" description="Helical" evidence="6">
    <location>
        <begin position="48"/>
        <end position="67"/>
    </location>
</feature>
<keyword evidence="4 6" id="KW-1133">Transmembrane helix</keyword>
<evidence type="ECO:0000256" key="4">
    <source>
        <dbReference type="ARBA" id="ARBA00022989"/>
    </source>
</evidence>